<dbReference type="AlphaFoldDB" id="A0A382HYQ6"/>
<sequence length="58" mass="6699">MMACTVLVHFLKACTEGLDQFQFFYRLVLVFGGIDPTDDGNRFWEMFLDECILGSEID</sequence>
<reference evidence="1" key="1">
    <citation type="submission" date="2018-05" db="EMBL/GenBank/DDBJ databases">
        <authorList>
            <person name="Lanie J.A."/>
            <person name="Ng W.-L."/>
            <person name="Kazmierczak K.M."/>
            <person name="Andrzejewski T.M."/>
            <person name="Davidsen T.M."/>
            <person name="Wayne K.J."/>
            <person name="Tettelin H."/>
            <person name="Glass J.I."/>
            <person name="Rusch D."/>
            <person name="Podicherti R."/>
            <person name="Tsui H.-C.T."/>
            <person name="Winkler M.E."/>
        </authorList>
    </citation>
    <scope>NUCLEOTIDE SEQUENCE</scope>
</reference>
<dbReference type="EMBL" id="UINC01063777">
    <property type="protein sequence ID" value="SVB91763.1"/>
    <property type="molecule type" value="Genomic_DNA"/>
</dbReference>
<organism evidence="1">
    <name type="scientific">marine metagenome</name>
    <dbReference type="NCBI Taxonomy" id="408172"/>
    <lineage>
        <taxon>unclassified sequences</taxon>
        <taxon>metagenomes</taxon>
        <taxon>ecological metagenomes</taxon>
    </lineage>
</organism>
<proteinExistence type="predicted"/>
<evidence type="ECO:0000313" key="1">
    <source>
        <dbReference type="EMBL" id="SVB91763.1"/>
    </source>
</evidence>
<protein>
    <submittedName>
        <fullName evidence="1">Uncharacterized protein</fullName>
    </submittedName>
</protein>
<gene>
    <name evidence="1" type="ORF">METZ01_LOCUS244617</name>
</gene>
<accession>A0A382HYQ6</accession>
<name>A0A382HYQ6_9ZZZZ</name>